<evidence type="ECO:0000259" key="5">
    <source>
        <dbReference type="Pfam" id="PF16925"/>
    </source>
</evidence>
<dbReference type="InterPro" id="IPR001647">
    <property type="entry name" value="HTH_TetR"/>
</dbReference>
<keyword evidence="3" id="KW-0804">Transcription</keyword>
<dbReference type="PANTHER" id="PTHR47506:SF1">
    <property type="entry name" value="HTH-TYPE TRANSCRIPTIONAL REGULATOR YJDC"/>
    <property type="match status" value="1"/>
</dbReference>
<sequence>MQDATHSQPRTRGRPKAYDAGQALAQARDAFWDAGYNGTSLDDLTLATGMNKPSLYSAFGDKHTLYLETLARYRELGRDAMREALAPGQPLAESLRAVYAKAIAIYTAGPLGARGCYLIGTAATEAVHDLAVRAMFADGLHELDALLEARLRAAVTSGELVATVEPAVLARLLCGVMNSLALRARAGEPAAMLAQMAEAAVQLVASSIRQTDPTTR</sequence>
<evidence type="ECO:0000256" key="1">
    <source>
        <dbReference type="ARBA" id="ARBA00023015"/>
    </source>
</evidence>
<dbReference type="PANTHER" id="PTHR47506">
    <property type="entry name" value="TRANSCRIPTIONAL REGULATORY PROTEIN"/>
    <property type="match status" value="1"/>
</dbReference>
<evidence type="ECO:0000259" key="4">
    <source>
        <dbReference type="Pfam" id="PF00440"/>
    </source>
</evidence>
<gene>
    <name evidence="6" type="ORF">GCM10010970_20860</name>
</gene>
<dbReference type="InterPro" id="IPR011075">
    <property type="entry name" value="TetR_C"/>
</dbReference>
<keyword evidence="7" id="KW-1185">Reference proteome</keyword>
<keyword evidence="2" id="KW-0238">DNA-binding</keyword>
<dbReference type="Pfam" id="PF00440">
    <property type="entry name" value="TetR_N"/>
    <property type="match status" value="1"/>
</dbReference>
<evidence type="ECO:0000313" key="6">
    <source>
        <dbReference type="EMBL" id="GGP21515.1"/>
    </source>
</evidence>
<dbReference type="SUPFAM" id="SSF46689">
    <property type="entry name" value="Homeodomain-like"/>
    <property type="match status" value="1"/>
</dbReference>
<proteinExistence type="predicted"/>
<dbReference type="SUPFAM" id="SSF48498">
    <property type="entry name" value="Tetracyclin repressor-like, C-terminal domain"/>
    <property type="match status" value="1"/>
</dbReference>
<dbReference type="InterPro" id="IPR009057">
    <property type="entry name" value="Homeodomain-like_sf"/>
</dbReference>
<evidence type="ECO:0000313" key="7">
    <source>
        <dbReference type="Proteomes" id="UP000637267"/>
    </source>
</evidence>
<accession>A0ABQ2P9Q9</accession>
<name>A0ABQ2P9Q9_9NEIS</name>
<dbReference type="InterPro" id="IPR036271">
    <property type="entry name" value="Tet_transcr_reg_TetR-rel_C_sf"/>
</dbReference>
<dbReference type="Gene3D" id="1.10.357.10">
    <property type="entry name" value="Tetracycline Repressor, domain 2"/>
    <property type="match status" value="1"/>
</dbReference>
<feature type="domain" description="Tetracyclin repressor-like C-terminal" evidence="5">
    <location>
        <begin position="94"/>
        <end position="195"/>
    </location>
</feature>
<reference evidence="7" key="1">
    <citation type="journal article" date="2019" name="Int. J. Syst. Evol. Microbiol.">
        <title>The Global Catalogue of Microorganisms (GCM) 10K type strain sequencing project: providing services to taxonomists for standard genome sequencing and annotation.</title>
        <authorList>
            <consortium name="The Broad Institute Genomics Platform"/>
            <consortium name="The Broad Institute Genome Sequencing Center for Infectious Disease"/>
            <person name="Wu L."/>
            <person name="Ma J."/>
        </authorList>
    </citation>
    <scope>NUCLEOTIDE SEQUENCE [LARGE SCALE GENOMIC DNA]</scope>
    <source>
        <strain evidence="7">CGMCC 1.8859</strain>
    </source>
</reference>
<evidence type="ECO:0000256" key="3">
    <source>
        <dbReference type="ARBA" id="ARBA00023163"/>
    </source>
</evidence>
<comment type="caution">
    <text evidence="6">The sequence shown here is derived from an EMBL/GenBank/DDBJ whole genome shotgun (WGS) entry which is preliminary data.</text>
</comment>
<protein>
    <submittedName>
        <fullName evidence="6">TetR family transcriptional regulator</fullName>
    </submittedName>
</protein>
<feature type="domain" description="HTH tetR-type" evidence="4">
    <location>
        <begin position="24"/>
        <end position="68"/>
    </location>
</feature>
<evidence type="ECO:0000256" key="2">
    <source>
        <dbReference type="ARBA" id="ARBA00023125"/>
    </source>
</evidence>
<keyword evidence="1" id="KW-0805">Transcription regulation</keyword>
<dbReference type="Gene3D" id="1.10.10.60">
    <property type="entry name" value="Homeodomain-like"/>
    <property type="match status" value="1"/>
</dbReference>
<organism evidence="6 7">
    <name type="scientific">Silvimonas iriomotensis</name>
    <dbReference type="NCBI Taxonomy" id="449662"/>
    <lineage>
        <taxon>Bacteria</taxon>
        <taxon>Pseudomonadati</taxon>
        <taxon>Pseudomonadota</taxon>
        <taxon>Betaproteobacteria</taxon>
        <taxon>Neisseriales</taxon>
        <taxon>Chitinibacteraceae</taxon>
        <taxon>Silvimonas</taxon>
    </lineage>
</organism>
<dbReference type="EMBL" id="BMLX01000002">
    <property type="protein sequence ID" value="GGP21515.1"/>
    <property type="molecule type" value="Genomic_DNA"/>
</dbReference>
<dbReference type="Pfam" id="PF16925">
    <property type="entry name" value="TetR_C_13"/>
    <property type="match status" value="1"/>
</dbReference>
<dbReference type="Proteomes" id="UP000637267">
    <property type="component" value="Unassembled WGS sequence"/>
</dbReference>